<organism evidence="1 2">
    <name type="scientific">Babesia microti (strain RI)</name>
    <dbReference type="NCBI Taxonomy" id="1133968"/>
    <lineage>
        <taxon>Eukaryota</taxon>
        <taxon>Sar</taxon>
        <taxon>Alveolata</taxon>
        <taxon>Apicomplexa</taxon>
        <taxon>Aconoidasida</taxon>
        <taxon>Piroplasmida</taxon>
        <taxon>Babesiidae</taxon>
        <taxon>Babesia</taxon>
    </lineage>
</organism>
<dbReference type="AlphaFoldDB" id="A0A1N6LXW2"/>
<dbReference type="RefSeq" id="XP_021337774.1">
    <property type="nucleotide sequence ID" value="XM_021482560.1"/>
</dbReference>
<sequence>MYWCRHIILIIRRFYSNNALDSLKITPKDNASAIYAVKKYKNLPQIVTPNAYKLQLIDLLDKYPYLTQKDSVELLRLLNDLSEFHLHLGDRQSLALKSFLQHLTDGNNPNRMKILALKVYNKLVNDEPSFVTRSTIYLFISSNIDNESLELDDQLELLQVLNKAKEKTLNTDLKILEDEIQCLVVNLFLNGKFEFIDKHNSDFVKCIKFVHLFHKLFHSANDIVQYGLNKLIIHLDKHIDPLGKQPIIELIDMISHTFPSNYRNHLRKLCAKLVQYKKELSQQQFQQLKNLLSNADYTHDFFNPK</sequence>
<name>A0A1N6LXW2_BABMR</name>
<dbReference type="GeneID" id="24426030"/>
<keyword evidence="2" id="KW-1185">Reference proteome</keyword>
<evidence type="ECO:0000313" key="1">
    <source>
        <dbReference type="EMBL" id="SIO73707.1"/>
    </source>
</evidence>
<dbReference type="Proteomes" id="UP000002899">
    <property type="component" value="Chromosome IV"/>
</dbReference>
<dbReference type="VEuPathDB" id="PiroplasmaDB:BmR1_04g06915"/>
<reference evidence="1 2" key="2">
    <citation type="journal article" date="2013" name="PLoS ONE">
        <title>Whole genome mapping and re-organization of the nuclear and mitochondrial genomes of Babesia microti isolates.</title>
        <authorList>
            <person name="Cornillot E."/>
            <person name="Dassouli A."/>
            <person name="Garg A."/>
            <person name="Pachikara N."/>
            <person name="Randazzo S."/>
            <person name="Depoix D."/>
            <person name="Carcy B."/>
            <person name="Delbecq S."/>
            <person name="Frutos R."/>
            <person name="Silva J.C."/>
            <person name="Sutton R."/>
            <person name="Krause P.J."/>
            <person name="Mamoun C.B."/>
        </authorList>
    </citation>
    <scope>NUCLEOTIDE SEQUENCE [LARGE SCALE GENOMIC DNA]</scope>
    <source>
        <strain evidence="1 2">RI</strain>
    </source>
</reference>
<evidence type="ECO:0000313" key="2">
    <source>
        <dbReference type="Proteomes" id="UP000002899"/>
    </source>
</evidence>
<protein>
    <submittedName>
        <fullName evidence="1">Uncharacterized protein</fullName>
    </submittedName>
</protein>
<reference evidence="1 2" key="1">
    <citation type="journal article" date="2012" name="Nucleic Acids Res.">
        <title>Sequencing of the smallest Apicomplexan genome from the human pathogen Babesia microti.</title>
        <authorList>
            <person name="Cornillot E."/>
            <person name="Hadj-Kaddour K."/>
            <person name="Dassouli A."/>
            <person name="Noel B."/>
            <person name="Ranwez V."/>
            <person name="Vacherie B."/>
            <person name="Augagneur Y."/>
            <person name="Bres V."/>
            <person name="Duclos A."/>
            <person name="Randazzo S."/>
            <person name="Carcy B."/>
            <person name="Debierre-Grockiego F."/>
            <person name="Delbecq S."/>
            <person name="Moubri-Menage K."/>
            <person name="Shams-Eldin H."/>
            <person name="Usmani-Brown S."/>
            <person name="Bringaud F."/>
            <person name="Wincker P."/>
            <person name="Vivares C.P."/>
            <person name="Schwarz R.T."/>
            <person name="Schetters T.P."/>
            <person name="Krause P.J."/>
            <person name="Gorenflot A."/>
            <person name="Berry V."/>
            <person name="Barbe V."/>
            <person name="Ben Mamoun C."/>
        </authorList>
    </citation>
    <scope>NUCLEOTIDE SEQUENCE [LARGE SCALE GENOMIC DNA]</scope>
    <source>
        <strain evidence="1 2">RI</strain>
    </source>
</reference>
<proteinExistence type="predicted"/>
<accession>A0A1N6LXW2</accession>
<dbReference type="KEGG" id="bmic:BmR1_04g06915"/>
<reference evidence="1 2" key="3">
    <citation type="journal article" date="2016" name="Sci. Rep.">
        <title>Genome-wide diversity and gene expression profiling of Babesia microti isolates identify polymorphic genes that mediate host-pathogen interactions.</title>
        <authorList>
            <person name="Silva J.C."/>
            <person name="Cornillot E."/>
            <person name="McCracken C."/>
            <person name="Usmani-Brown S."/>
            <person name="Dwivedi A."/>
            <person name="Ifeonu O.O."/>
            <person name="Crabtree J."/>
            <person name="Gotia H.T."/>
            <person name="Virji A.Z."/>
            <person name="Reynes C."/>
            <person name="Colinge J."/>
            <person name="Kumar V."/>
            <person name="Lawres L."/>
            <person name="Pazzi J.E."/>
            <person name="Pablo J.V."/>
            <person name="Hung C."/>
            <person name="Brancato J."/>
            <person name="Kumari P."/>
            <person name="Orvis J."/>
            <person name="Tretina K."/>
            <person name="Chibucos M."/>
            <person name="Ott S."/>
            <person name="Sadzewicz L."/>
            <person name="Sengamalay N."/>
            <person name="Shetty A.C."/>
            <person name="Su Q."/>
            <person name="Tallon L."/>
            <person name="Fraser C.M."/>
            <person name="Frutos R."/>
            <person name="Molina D.M."/>
            <person name="Krause P.J."/>
            <person name="Ben Mamoun C."/>
        </authorList>
    </citation>
    <scope>NUCLEOTIDE SEQUENCE [LARGE SCALE GENOMIC DNA]</scope>
    <source>
        <strain evidence="1 2">RI</strain>
    </source>
</reference>
<dbReference type="EMBL" id="LN871599">
    <property type="protein sequence ID" value="SIO73707.1"/>
    <property type="molecule type" value="Genomic_DNA"/>
</dbReference>